<dbReference type="Proteomes" id="UP000196803">
    <property type="component" value="Unassembled WGS sequence"/>
</dbReference>
<reference evidence="1 2" key="1">
    <citation type="submission" date="2017-05" db="EMBL/GenBank/DDBJ databases">
        <authorList>
            <person name="Varghese N."/>
            <person name="Submissions S."/>
        </authorList>
    </citation>
    <scope>NUCLEOTIDE SEQUENCE [LARGE SCALE GENOMIC DNA]</scope>
    <source>
        <strain evidence="1 2">MACB1020</strain>
    </source>
</reference>
<evidence type="ECO:0000313" key="1">
    <source>
        <dbReference type="EMBL" id="SMR95839.1"/>
    </source>
</evidence>
<dbReference type="RefSeq" id="WP_015906877.1">
    <property type="nucleotide sequence ID" value="NZ_FUZJ01000001.1"/>
</dbReference>
<gene>
    <name evidence="1" type="ORF">SAMN05216240_2860</name>
</gene>
<comment type="caution">
    <text evidence="1">The sequence shown here is derived from an EMBL/GenBank/DDBJ whole genome shotgun (WGS) entry which is preliminary data.</text>
</comment>
<keyword evidence="2" id="KW-1185">Reference proteome</keyword>
<organism evidence="1 2">
    <name type="scientific">Caldicellulosiruptor bescii</name>
    <name type="common">Anaerocellum thermophilum</name>
    <dbReference type="NCBI Taxonomy" id="31899"/>
    <lineage>
        <taxon>Bacteria</taxon>
        <taxon>Bacillati</taxon>
        <taxon>Bacillota</taxon>
        <taxon>Bacillota incertae sedis</taxon>
        <taxon>Caldicellulosiruptorales</taxon>
        <taxon>Caldicellulosiruptoraceae</taxon>
        <taxon>Caldicellulosiruptor</taxon>
    </lineage>
</organism>
<name>A0ABY1SCF8_CALBS</name>
<protein>
    <submittedName>
        <fullName evidence="1">Uncharacterized protein</fullName>
    </submittedName>
</protein>
<accession>A0ABY1SCF8</accession>
<sequence length="170" mass="20305">MENTFYLKLAELVIPKNLILSLKQYNRKEKIDHTEFSVEQTMIIYPLEKFLEDIANCNLSFEKYCFEKTDFQVVILTDCRWFENDEYFYIKTFTTENKSELIKVKVSNKGVEKKEIICRLNERIISDSIFAKERILDYGKLIDENLFYVVIVNRISPYCSKILILIYLSC</sequence>
<evidence type="ECO:0000313" key="2">
    <source>
        <dbReference type="Proteomes" id="UP000196803"/>
    </source>
</evidence>
<proteinExistence type="predicted"/>
<dbReference type="EMBL" id="FXXC01000001">
    <property type="protein sequence ID" value="SMR95839.1"/>
    <property type="molecule type" value="Genomic_DNA"/>
</dbReference>